<dbReference type="InterPro" id="IPR038581">
    <property type="entry name" value="ODC_AZ_sf"/>
</dbReference>
<dbReference type="GO" id="GO:0008073">
    <property type="term" value="F:ornithine decarboxylase inhibitor activity"/>
    <property type="evidence" value="ECO:0007669"/>
    <property type="project" value="InterPro"/>
</dbReference>
<keyword evidence="8 9" id="KW-0472">Membrane</keyword>
<comment type="subcellular location">
    <subcellularLocation>
        <location evidence="1">Membrane</location>
        <topology evidence="1">Multi-pass membrane protein</topology>
    </subcellularLocation>
</comment>
<feature type="transmembrane region" description="Helical" evidence="9">
    <location>
        <begin position="67"/>
        <end position="91"/>
    </location>
</feature>
<evidence type="ECO:0000256" key="3">
    <source>
        <dbReference type="ARBA" id="ARBA00008796"/>
    </source>
</evidence>
<organism evidence="10 11">
    <name type="scientific">Caenorhabditis briggsae</name>
    <dbReference type="NCBI Taxonomy" id="6238"/>
    <lineage>
        <taxon>Eukaryota</taxon>
        <taxon>Metazoa</taxon>
        <taxon>Ecdysozoa</taxon>
        <taxon>Nematoda</taxon>
        <taxon>Chromadorea</taxon>
        <taxon>Rhabditida</taxon>
        <taxon>Rhabditina</taxon>
        <taxon>Rhabditomorpha</taxon>
        <taxon>Rhabditoidea</taxon>
        <taxon>Rhabditidae</taxon>
        <taxon>Peloderinae</taxon>
        <taxon>Caenorhabditis</taxon>
    </lineage>
</organism>
<dbReference type="InterPro" id="IPR002993">
    <property type="entry name" value="ODC_AZ"/>
</dbReference>
<evidence type="ECO:0000256" key="6">
    <source>
        <dbReference type="ARBA" id="ARBA00022758"/>
    </source>
</evidence>
<keyword evidence="7 9" id="KW-1133">Transmembrane helix</keyword>
<evidence type="ECO:0000256" key="2">
    <source>
        <dbReference type="ARBA" id="ARBA00005692"/>
    </source>
</evidence>
<dbReference type="InterPro" id="IPR052880">
    <property type="entry name" value="NRL-Serpentine_Class_Gamma"/>
</dbReference>
<evidence type="ECO:0000256" key="8">
    <source>
        <dbReference type="ARBA" id="ARBA00023136"/>
    </source>
</evidence>
<feature type="transmembrane region" description="Helical" evidence="9">
    <location>
        <begin position="161"/>
        <end position="182"/>
    </location>
</feature>
<protein>
    <recommendedName>
        <fullName evidence="9">Serpentine receptor class gamma</fullName>
    </recommendedName>
</protein>
<keyword evidence="6" id="KW-0688">Ribosomal frameshifting</keyword>
<comment type="similarity">
    <text evidence="3">Belongs to the ODC antizyme family.</text>
</comment>
<comment type="similarity">
    <text evidence="2 9">Belongs to the nematode receptor-like protein srg family.</text>
</comment>
<dbReference type="Gene3D" id="3.40.630.60">
    <property type="match status" value="1"/>
</dbReference>
<dbReference type="AlphaFoldDB" id="A0AAE9F3B2"/>
<gene>
    <name evidence="10" type="ORF">L5515_006893</name>
</gene>
<feature type="transmembrane region" description="Helical" evidence="9">
    <location>
        <begin position="27"/>
        <end position="46"/>
    </location>
</feature>
<evidence type="ECO:0000256" key="4">
    <source>
        <dbReference type="ARBA" id="ARBA00011836"/>
    </source>
</evidence>
<dbReference type="GO" id="GO:0004888">
    <property type="term" value="F:transmembrane signaling receptor activity"/>
    <property type="evidence" value="ECO:0007669"/>
    <property type="project" value="InterPro"/>
</dbReference>
<dbReference type="EMBL" id="CP092624">
    <property type="protein sequence ID" value="UMM33395.1"/>
    <property type="molecule type" value="Genomic_DNA"/>
</dbReference>
<dbReference type="GO" id="GO:0016020">
    <property type="term" value="C:membrane"/>
    <property type="evidence" value="ECO:0007669"/>
    <property type="project" value="UniProtKB-SubCell"/>
</dbReference>
<keyword evidence="11" id="KW-1185">Reference proteome</keyword>
<feature type="transmembrane region" description="Helical" evidence="9">
    <location>
        <begin position="450"/>
        <end position="470"/>
    </location>
</feature>
<evidence type="ECO:0000256" key="5">
    <source>
        <dbReference type="ARBA" id="ARBA00022692"/>
    </source>
</evidence>
<dbReference type="PANTHER" id="PTHR31114">
    <property type="entry name" value="SERPENTINE RECEPTOR CLASS GAMMA"/>
    <property type="match status" value="1"/>
</dbReference>
<dbReference type="Pfam" id="PF02118">
    <property type="entry name" value="Srg"/>
    <property type="match status" value="2"/>
</dbReference>
<feature type="transmembrane region" description="Helical" evidence="9">
    <location>
        <begin position="282"/>
        <end position="303"/>
    </location>
</feature>
<accession>A0AAE9F3B2</accession>
<dbReference type="Pfam" id="PF02100">
    <property type="entry name" value="ODC_AZ"/>
    <property type="match status" value="1"/>
</dbReference>
<keyword evidence="5 9" id="KW-0812">Transmembrane</keyword>
<feature type="transmembrane region" description="Helical" evidence="9">
    <location>
        <begin position="323"/>
        <end position="345"/>
    </location>
</feature>
<reference evidence="10 11" key="1">
    <citation type="submission" date="2022-04" db="EMBL/GenBank/DDBJ databases">
        <title>Chromosome-level reference genomes for two strains of Caenorhabditis briggsae: an improved platform for comparative genomics.</title>
        <authorList>
            <person name="Stevens L."/>
            <person name="Andersen E."/>
        </authorList>
    </citation>
    <scope>NUCLEOTIDE SEQUENCE [LARGE SCALE GENOMIC DNA]</scope>
    <source>
        <strain evidence="10">VX34</strain>
        <tissue evidence="10">Whole-organism</tissue>
    </source>
</reference>
<feature type="transmembrane region" description="Helical" evidence="9">
    <location>
        <begin position="409"/>
        <end position="430"/>
    </location>
</feature>
<evidence type="ECO:0000256" key="7">
    <source>
        <dbReference type="ARBA" id="ARBA00022989"/>
    </source>
</evidence>
<sequence length="637" mass="72062">MSNVSNIMNMEAVKSDSTVETLTTIQLSYGLPSLVLMISFLILMGCSKTYSNSFYRLVQLDLLTFWTRYYALFGFAFFIYSFLPTLFWFGFANEVSIINGTLSKKRNSETIVKATNVTAVFSVIYFVVILVLGLATSILVKSKVKAIGSASHENIGKKLTRIALIYCFVYTGILMWSVITALNSKMNFLPTFIVGINQNLLVFSSDLAIYGGVCLTFMVFFFFYLGFVKRYNAPFYRIVQLDLFINILCYLNTWIAIRLEQFSACIPFLKALEETCPGLQTIFRYFTNYFMHYQFLSASYMSVHRIMVMKGEIRGKNFWRRCLLVFICFATVYSCSPNLIFYRGFPTKVAIVNGVLSKVRNVEMYNTVLDVTAILSVIYMVIMIGLGVKSVQLVKEFAKYASAGSIAKTLTRVTAAYGFLYCGILAWSVLTSVDNNFSFFPDFVRSKNTILLAFSSDAMTLSLPFILLAFDGNVRGHLLLFHHPPSTFKAVTIMSKKINSNEEEKSIRLVNEADVDSSLTTTESSIKPTDVGWSEEIVSSVSPSWQVGNVDEKTLALKIPHDQPALGNLRRNFVDVLEFAEDQLEMNRVLAVFEKSRVKATEGFPRTLRYVGFRPYAINNHPASLPADKYFIMSYKV</sequence>
<dbReference type="GO" id="GO:0075523">
    <property type="term" value="P:viral translational frameshifting"/>
    <property type="evidence" value="ECO:0007669"/>
    <property type="project" value="UniProtKB-KW"/>
</dbReference>
<name>A0AAE9F3B2_CAEBR</name>
<evidence type="ECO:0000313" key="10">
    <source>
        <dbReference type="EMBL" id="UMM33395.1"/>
    </source>
</evidence>
<evidence type="ECO:0000313" key="11">
    <source>
        <dbReference type="Proteomes" id="UP000829354"/>
    </source>
</evidence>
<comment type="subunit">
    <text evidence="4">Interacts with ODC1 and thereby sterically blocks ODC homodimerization.</text>
</comment>
<evidence type="ECO:0000256" key="9">
    <source>
        <dbReference type="RuleBase" id="RU280813"/>
    </source>
</evidence>
<feature type="transmembrane region" description="Helical" evidence="9">
    <location>
        <begin position="111"/>
        <end position="140"/>
    </location>
</feature>
<feature type="transmembrane region" description="Helical" evidence="9">
    <location>
        <begin position="365"/>
        <end position="388"/>
    </location>
</feature>
<dbReference type="InterPro" id="IPR016181">
    <property type="entry name" value="Acyl_CoA_acyltransferase"/>
</dbReference>
<comment type="caution">
    <text evidence="9">Lacks conserved residue(s) required for the propagation of feature annotation.</text>
</comment>
<evidence type="ECO:0000256" key="1">
    <source>
        <dbReference type="ARBA" id="ARBA00004141"/>
    </source>
</evidence>
<dbReference type="SUPFAM" id="SSF55729">
    <property type="entry name" value="Acyl-CoA N-acyltransferases (Nat)"/>
    <property type="match status" value="1"/>
</dbReference>
<dbReference type="GO" id="GO:0007606">
    <property type="term" value="P:sensory perception of chemical stimulus"/>
    <property type="evidence" value="ECO:0007669"/>
    <property type="project" value="UniProtKB-UniRule"/>
</dbReference>
<dbReference type="Proteomes" id="UP000829354">
    <property type="component" value="Chromosome V"/>
</dbReference>
<proteinExistence type="inferred from homology"/>
<dbReference type="PANTHER" id="PTHR31114:SF3">
    <property type="entry name" value="SERPENTINE RECEPTOR CLASS GAMMA-RELATED"/>
    <property type="match status" value="1"/>
</dbReference>
<dbReference type="InterPro" id="IPR000609">
    <property type="entry name" value="7TM_GPCR_serpentine_rcpt_Srg"/>
</dbReference>
<feature type="transmembrane region" description="Helical" evidence="9">
    <location>
        <begin position="207"/>
        <end position="227"/>
    </location>
</feature>
<feature type="transmembrane region" description="Helical" evidence="9">
    <location>
        <begin position="239"/>
        <end position="257"/>
    </location>
</feature>